<evidence type="ECO:0000313" key="3">
    <source>
        <dbReference type="Proteomes" id="UP001220217"/>
    </source>
</evidence>
<dbReference type="InterPro" id="IPR000182">
    <property type="entry name" value="GNAT_dom"/>
</dbReference>
<organism evidence="2 3">
    <name type="scientific">Priestia aryabhattai</name>
    <name type="common">Bacillus aryabhattai</name>
    <dbReference type="NCBI Taxonomy" id="412384"/>
    <lineage>
        <taxon>Bacteria</taxon>
        <taxon>Bacillati</taxon>
        <taxon>Bacillota</taxon>
        <taxon>Bacilli</taxon>
        <taxon>Bacillales</taxon>
        <taxon>Bacillaceae</taxon>
        <taxon>Priestia</taxon>
    </lineage>
</organism>
<dbReference type="PROSITE" id="PS51186">
    <property type="entry name" value="GNAT"/>
    <property type="match status" value="1"/>
</dbReference>
<evidence type="ECO:0000259" key="1">
    <source>
        <dbReference type="PROSITE" id="PS51186"/>
    </source>
</evidence>
<protein>
    <submittedName>
        <fullName evidence="2">GNAT family protein</fullName>
    </submittedName>
</protein>
<dbReference type="Proteomes" id="UP001220217">
    <property type="component" value="Chromosome"/>
</dbReference>
<gene>
    <name evidence="2" type="ORF">PWO00_08145</name>
</gene>
<dbReference type="Pfam" id="PF13302">
    <property type="entry name" value="Acetyltransf_3"/>
    <property type="match status" value="1"/>
</dbReference>
<dbReference type="PANTHER" id="PTHR43792">
    <property type="entry name" value="GNAT FAMILY, PUTATIVE (AFU_ORTHOLOGUE AFUA_3G00765)-RELATED-RELATED"/>
    <property type="match status" value="1"/>
</dbReference>
<evidence type="ECO:0000313" key="2">
    <source>
        <dbReference type="EMBL" id="WEA45931.1"/>
    </source>
</evidence>
<name>A0ABD7X0S9_PRIAR</name>
<proteinExistence type="predicted"/>
<dbReference type="InterPro" id="IPR051531">
    <property type="entry name" value="N-acetyltransferase"/>
</dbReference>
<dbReference type="AlphaFoldDB" id="A0ABD7X0S9"/>
<sequence>MSNYFPVIKTKRLILREIVAEDADSILKYLSDKEVMKHYGLEPFTTVEDALNEIAWYKSILNKRSGIRWGITLKEQGDIIGSCGFLNRVHDHYRTEIGYELAKDYWGNGIASEALGAVIKYGFTHFNLRRIEALIEPANAASQKLIKKYGFIKEGLLRSYEFTCGKFDDLYMYSLLKQDFDRLQPHEENI</sequence>
<dbReference type="EMBL" id="CP118718">
    <property type="protein sequence ID" value="WEA45931.1"/>
    <property type="molecule type" value="Genomic_DNA"/>
</dbReference>
<feature type="domain" description="N-acetyltransferase" evidence="1">
    <location>
        <begin position="13"/>
        <end position="177"/>
    </location>
</feature>
<dbReference type="PANTHER" id="PTHR43792:SF9">
    <property type="entry name" value="RIBOSOMAL-PROTEIN-ALANINE ACETYLTRANSFERASE"/>
    <property type="match status" value="1"/>
</dbReference>
<dbReference type="Gene3D" id="3.40.630.30">
    <property type="match status" value="1"/>
</dbReference>
<reference evidence="2 3" key="1">
    <citation type="submission" date="2023-02" db="EMBL/GenBank/DDBJ databases">
        <title>Complete genome sequence of Priestia aryabhattai G5MAi6, a methanol-tolerant strain isolated from tap water in Hong Kong.</title>
        <authorList>
            <person name="Leung K.M."/>
            <person name="Lai G.K.K."/>
            <person name="Griffin S.D.J."/>
        </authorList>
    </citation>
    <scope>NUCLEOTIDE SEQUENCE [LARGE SCALE GENOMIC DNA]</scope>
    <source>
        <strain evidence="2 3">G5MAi6</strain>
    </source>
</reference>
<dbReference type="SUPFAM" id="SSF55729">
    <property type="entry name" value="Acyl-CoA N-acyltransferases (Nat)"/>
    <property type="match status" value="1"/>
</dbReference>
<dbReference type="InterPro" id="IPR016181">
    <property type="entry name" value="Acyl_CoA_acyltransferase"/>
</dbReference>
<accession>A0ABD7X0S9</accession>
<dbReference type="RefSeq" id="WP_275037124.1">
    <property type="nucleotide sequence ID" value="NZ_CP118718.1"/>
</dbReference>